<dbReference type="OrthoDB" id="1163947at2"/>
<organism evidence="1 2">
    <name type="scientific">Prosthecobacter fusiformis</name>
    <dbReference type="NCBI Taxonomy" id="48464"/>
    <lineage>
        <taxon>Bacteria</taxon>
        <taxon>Pseudomonadati</taxon>
        <taxon>Verrucomicrobiota</taxon>
        <taxon>Verrucomicrobiia</taxon>
        <taxon>Verrucomicrobiales</taxon>
        <taxon>Verrucomicrobiaceae</taxon>
        <taxon>Prosthecobacter</taxon>
    </lineage>
</organism>
<name>A0A4R7RNG8_9BACT</name>
<dbReference type="EMBL" id="SOCA01000009">
    <property type="protein sequence ID" value="TDU66136.1"/>
    <property type="molecule type" value="Genomic_DNA"/>
</dbReference>
<keyword evidence="2" id="KW-1185">Reference proteome</keyword>
<evidence type="ECO:0000313" key="1">
    <source>
        <dbReference type="EMBL" id="TDU66136.1"/>
    </source>
</evidence>
<evidence type="ECO:0000313" key="2">
    <source>
        <dbReference type="Proteomes" id="UP000295662"/>
    </source>
</evidence>
<dbReference type="RefSeq" id="WP_133796873.1">
    <property type="nucleotide sequence ID" value="NZ_SOCA01000009.1"/>
</dbReference>
<protein>
    <submittedName>
        <fullName evidence="1">Uncharacterized protein</fullName>
    </submittedName>
</protein>
<comment type="caution">
    <text evidence="1">The sequence shown here is derived from an EMBL/GenBank/DDBJ whole genome shotgun (WGS) entry which is preliminary data.</text>
</comment>
<reference evidence="1 2" key="1">
    <citation type="submission" date="2019-03" db="EMBL/GenBank/DDBJ databases">
        <title>Genomic Encyclopedia of Archaeal and Bacterial Type Strains, Phase II (KMG-II): from individual species to whole genera.</title>
        <authorList>
            <person name="Goeker M."/>
        </authorList>
    </citation>
    <scope>NUCLEOTIDE SEQUENCE [LARGE SCALE GENOMIC DNA]</scope>
    <source>
        <strain evidence="1 2">ATCC 25309</strain>
    </source>
</reference>
<dbReference type="AlphaFoldDB" id="A0A4R7RNG8"/>
<accession>A0A4R7RNG8</accession>
<proteinExistence type="predicted"/>
<gene>
    <name evidence="1" type="ORF">EI77_03873</name>
</gene>
<dbReference type="Proteomes" id="UP000295662">
    <property type="component" value="Unassembled WGS sequence"/>
</dbReference>
<sequence>MLLLLQCMGIALLIYLLLHYLSQWAVSVWATKVAAKALAKPHRPSTLLPESLCTIHITEDEFSFFHPDGTQQSLKWSDLQKMEIITTSDGPLLPDRFWVLHGLQEPIIIPQGAQGDVTLLERLQKLPGFKNDVFIEAQGSTSYGHFTCWNKSPAEP</sequence>